<dbReference type="PANTHER" id="PTHR30093:SF2">
    <property type="entry name" value="TYPE II SECRETION SYSTEM PROTEIN H"/>
    <property type="match status" value="1"/>
</dbReference>
<gene>
    <name evidence="3" type="ORF">ETAA1_26460</name>
</gene>
<dbReference type="KEGG" id="uli:ETAA1_26460"/>
<dbReference type="InterPro" id="IPR012902">
    <property type="entry name" value="N_methyl_site"/>
</dbReference>
<dbReference type="NCBIfam" id="TIGR02532">
    <property type="entry name" value="IV_pilin_GFxxxE"/>
    <property type="match status" value="1"/>
</dbReference>
<dbReference type="InterPro" id="IPR045584">
    <property type="entry name" value="Pilin-like"/>
</dbReference>
<reference evidence="3 4" key="1">
    <citation type="submission" date="2019-02" db="EMBL/GenBank/DDBJ databases">
        <title>Deep-cultivation of Planctomycetes and their phenomic and genomic characterization uncovers novel biology.</title>
        <authorList>
            <person name="Wiegand S."/>
            <person name="Jogler M."/>
            <person name="Boedeker C."/>
            <person name="Pinto D."/>
            <person name="Vollmers J."/>
            <person name="Rivas-Marin E."/>
            <person name="Kohn T."/>
            <person name="Peeters S.H."/>
            <person name="Heuer A."/>
            <person name="Rast P."/>
            <person name="Oberbeckmann S."/>
            <person name="Bunk B."/>
            <person name="Jeske O."/>
            <person name="Meyerdierks A."/>
            <person name="Storesund J.E."/>
            <person name="Kallscheuer N."/>
            <person name="Luecker S."/>
            <person name="Lage O.M."/>
            <person name="Pohl T."/>
            <person name="Merkel B.J."/>
            <person name="Hornburger P."/>
            <person name="Mueller R.-W."/>
            <person name="Bruemmer F."/>
            <person name="Labrenz M."/>
            <person name="Spormann A.M."/>
            <person name="Op den Camp H."/>
            <person name="Overmann J."/>
            <person name="Amann R."/>
            <person name="Jetten M.S.M."/>
            <person name="Mascher T."/>
            <person name="Medema M.H."/>
            <person name="Devos D.P."/>
            <person name="Kaster A.-K."/>
            <person name="Ovreas L."/>
            <person name="Rohde M."/>
            <person name="Galperin M.Y."/>
            <person name="Jogler C."/>
        </authorList>
    </citation>
    <scope>NUCLEOTIDE SEQUENCE [LARGE SCALE GENOMIC DNA]</scope>
    <source>
        <strain evidence="3 4">ETA_A1</strain>
    </source>
</reference>
<dbReference type="InterPro" id="IPR011453">
    <property type="entry name" value="DUF1559"/>
</dbReference>
<feature type="transmembrane region" description="Helical" evidence="1">
    <location>
        <begin position="12"/>
        <end position="30"/>
    </location>
</feature>
<evidence type="ECO:0000259" key="2">
    <source>
        <dbReference type="Pfam" id="PF07596"/>
    </source>
</evidence>
<dbReference type="EMBL" id="CP036273">
    <property type="protein sequence ID" value="QDU20689.1"/>
    <property type="molecule type" value="Genomic_DNA"/>
</dbReference>
<protein>
    <submittedName>
        <fullName evidence="3">Putative major pilin subunit</fullName>
    </submittedName>
</protein>
<proteinExistence type="predicted"/>
<dbReference type="Gene3D" id="3.30.700.10">
    <property type="entry name" value="Glycoprotein, Type 4 Pilin"/>
    <property type="match status" value="1"/>
</dbReference>
<feature type="domain" description="DUF1559" evidence="2">
    <location>
        <begin position="31"/>
        <end position="280"/>
    </location>
</feature>
<keyword evidence="4" id="KW-1185">Reference proteome</keyword>
<evidence type="ECO:0000313" key="3">
    <source>
        <dbReference type="EMBL" id="QDU20689.1"/>
    </source>
</evidence>
<sequence length="300" mass="31747">MSRRRGFTLIELLVVIAIIAVLIGLLLPAVQKVREAAARTQCQNNLKQVGIAMHAYHGAYGYFPPGYTSGAPSPNAEGTGPGWGWGAHLLPFMEQEPLYRQANLALDISHPSNAAVRTTSLKGYLCPSDAPRAPTFTAVADGGAAICEVAFANYVGLGGVYEVTDNPDVNTGVLLRNSRFRVADITDGTSGTLMVVERTSRRSPMTTWVGAVTNSVNPPVTPGYDDEGPPTLCLTNVGEPDEGRTPNNPLVHVEDAGSQHTGGVNALYSDGSVRFIRNTISPVTWSALGTRAGSEVVTDN</sequence>
<keyword evidence="1" id="KW-0472">Membrane</keyword>
<organism evidence="3 4">
    <name type="scientific">Urbifossiella limnaea</name>
    <dbReference type="NCBI Taxonomy" id="2528023"/>
    <lineage>
        <taxon>Bacteria</taxon>
        <taxon>Pseudomonadati</taxon>
        <taxon>Planctomycetota</taxon>
        <taxon>Planctomycetia</taxon>
        <taxon>Gemmatales</taxon>
        <taxon>Gemmataceae</taxon>
        <taxon>Urbifossiella</taxon>
    </lineage>
</organism>
<keyword evidence="1" id="KW-0812">Transmembrane</keyword>
<dbReference type="AlphaFoldDB" id="A0A517XT41"/>
<dbReference type="PROSITE" id="PS00409">
    <property type="entry name" value="PROKAR_NTER_METHYL"/>
    <property type="match status" value="1"/>
</dbReference>
<evidence type="ECO:0000256" key="1">
    <source>
        <dbReference type="SAM" id="Phobius"/>
    </source>
</evidence>
<dbReference type="Proteomes" id="UP000319576">
    <property type="component" value="Chromosome"/>
</dbReference>
<dbReference type="InterPro" id="IPR027558">
    <property type="entry name" value="Pre_pil_HX9DG_C"/>
</dbReference>
<dbReference type="NCBIfam" id="TIGR04294">
    <property type="entry name" value="pre_pil_HX9DG"/>
    <property type="match status" value="1"/>
</dbReference>
<dbReference type="SUPFAM" id="SSF54523">
    <property type="entry name" value="Pili subunits"/>
    <property type="match status" value="1"/>
</dbReference>
<dbReference type="Pfam" id="PF07596">
    <property type="entry name" value="SBP_bac_10"/>
    <property type="match status" value="1"/>
</dbReference>
<dbReference type="PANTHER" id="PTHR30093">
    <property type="entry name" value="GENERAL SECRETION PATHWAY PROTEIN G"/>
    <property type="match status" value="1"/>
</dbReference>
<keyword evidence="1" id="KW-1133">Transmembrane helix</keyword>
<name>A0A517XT41_9BACT</name>
<dbReference type="Pfam" id="PF07963">
    <property type="entry name" value="N_methyl"/>
    <property type="match status" value="1"/>
</dbReference>
<evidence type="ECO:0000313" key="4">
    <source>
        <dbReference type="Proteomes" id="UP000319576"/>
    </source>
</evidence>
<accession>A0A517XT41</accession>
<dbReference type="RefSeq" id="WP_202920862.1">
    <property type="nucleotide sequence ID" value="NZ_CP036273.1"/>
</dbReference>